<dbReference type="EMBL" id="JBHTAX010000001">
    <property type="protein sequence ID" value="MFC7189767.1"/>
    <property type="molecule type" value="Genomic_DNA"/>
</dbReference>
<sequence>MSNKHRRRLLIELAEHASQDEVNVHVSTVVTTEVEDRKSMKIHMLHTHLPKLEKAGFIEWDRDQNVVRTGPQFERIRPVVKLLSEHADEFPNNEH</sequence>
<evidence type="ECO:0000259" key="1">
    <source>
        <dbReference type="Pfam" id="PF24035"/>
    </source>
</evidence>
<dbReference type="InterPro" id="IPR036390">
    <property type="entry name" value="WH_DNA-bd_sf"/>
</dbReference>
<name>A0ABD5YPM0_9EURY</name>
<keyword evidence="3" id="KW-1185">Reference proteome</keyword>
<evidence type="ECO:0000313" key="2">
    <source>
        <dbReference type="EMBL" id="MFC7189767.1"/>
    </source>
</evidence>
<comment type="caution">
    <text evidence="2">The sequence shown here is derived from an EMBL/GenBank/DDBJ whole genome shotgun (WGS) entry which is preliminary data.</text>
</comment>
<accession>A0ABD5YPM0</accession>
<dbReference type="InterPro" id="IPR036388">
    <property type="entry name" value="WH-like_DNA-bd_sf"/>
</dbReference>
<proteinExistence type="predicted"/>
<organism evidence="2 3">
    <name type="scientific">Halocatena marina</name>
    <dbReference type="NCBI Taxonomy" id="2934937"/>
    <lineage>
        <taxon>Archaea</taxon>
        <taxon>Methanobacteriati</taxon>
        <taxon>Methanobacteriota</taxon>
        <taxon>Stenosarchaea group</taxon>
        <taxon>Halobacteria</taxon>
        <taxon>Halobacteriales</taxon>
        <taxon>Natronomonadaceae</taxon>
        <taxon>Halocatena</taxon>
    </lineage>
</organism>
<reference evidence="2 3" key="1">
    <citation type="journal article" date="2019" name="Int. J. Syst. Evol. Microbiol.">
        <title>The Global Catalogue of Microorganisms (GCM) 10K type strain sequencing project: providing services to taxonomists for standard genome sequencing and annotation.</title>
        <authorList>
            <consortium name="The Broad Institute Genomics Platform"/>
            <consortium name="The Broad Institute Genome Sequencing Center for Infectious Disease"/>
            <person name="Wu L."/>
            <person name="Ma J."/>
        </authorList>
    </citation>
    <scope>NUCLEOTIDE SEQUENCE [LARGE SCALE GENOMIC DNA]</scope>
    <source>
        <strain evidence="2 3">RDMS1</strain>
    </source>
</reference>
<protein>
    <submittedName>
        <fullName evidence="2">ArsR family transcriptional regulator</fullName>
    </submittedName>
</protein>
<dbReference type="SUPFAM" id="SSF46785">
    <property type="entry name" value="Winged helix' DNA-binding domain"/>
    <property type="match status" value="1"/>
</dbReference>
<dbReference type="InterPro" id="IPR055768">
    <property type="entry name" value="DUF7344"/>
</dbReference>
<dbReference type="Gene3D" id="1.10.10.10">
    <property type="entry name" value="Winged helix-like DNA-binding domain superfamily/Winged helix DNA-binding domain"/>
    <property type="match status" value="1"/>
</dbReference>
<dbReference type="GeneID" id="76199324"/>
<dbReference type="Pfam" id="PF24035">
    <property type="entry name" value="DUF7344"/>
    <property type="match status" value="1"/>
</dbReference>
<dbReference type="RefSeq" id="WP_248905974.1">
    <property type="nucleotide sequence ID" value="NZ_CP109979.1"/>
</dbReference>
<gene>
    <name evidence="2" type="ORF">ACFQL7_07770</name>
</gene>
<evidence type="ECO:0000313" key="3">
    <source>
        <dbReference type="Proteomes" id="UP001596417"/>
    </source>
</evidence>
<dbReference type="AlphaFoldDB" id="A0ABD5YPM0"/>
<feature type="domain" description="DUF7344" evidence="1">
    <location>
        <begin position="4"/>
        <end position="68"/>
    </location>
</feature>
<dbReference type="Proteomes" id="UP001596417">
    <property type="component" value="Unassembled WGS sequence"/>
</dbReference>